<gene>
    <name evidence="11" type="ORF">C2G38_2215957</name>
</gene>
<dbReference type="PROSITE" id="PS00498">
    <property type="entry name" value="TYROSINASE_2"/>
    <property type="match status" value="1"/>
</dbReference>
<protein>
    <recommendedName>
        <fullName evidence="2">tyrosinase</fullName>
        <ecNumber evidence="2">1.14.18.1</ecNumber>
    </recommendedName>
</protein>
<dbReference type="GO" id="GO:0042438">
    <property type="term" value="P:melanin biosynthetic process"/>
    <property type="evidence" value="ECO:0007669"/>
    <property type="project" value="UniProtKB-KW"/>
</dbReference>
<dbReference type="GO" id="GO:0046872">
    <property type="term" value="F:metal ion binding"/>
    <property type="evidence" value="ECO:0007669"/>
    <property type="project" value="UniProtKB-KW"/>
</dbReference>
<dbReference type="PROSITE" id="PS00497">
    <property type="entry name" value="TYROSINASE_1"/>
    <property type="match status" value="1"/>
</dbReference>
<evidence type="ECO:0000256" key="1">
    <source>
        <dbReference type="ARBA" id="ARBA00009928"/>
    </source>
</evidence>
<dbReference type="GO" id="GO:0004503">
    <property type="term" value="F:tyrosinase activity"/>
    <property type="evidence" value="ECO:0007669"/>
    <property type="project" value="UniProtKB-EC"/>
</dbReference>
<comment type="catalytic activity">
    <reaction evidence="7">
        <text>L-tyrosine + O2 = L-dopaquinone + H2O</text>
        <dbReference type="Rhea" id="RHEA:18117"/>
        <dbReference type="ChEBI" id="CHEBI:15377"/>
        <dbReference type="ChEBI" id="CHEBI:15379"/>
        <dbReference type="ChEBI" id="CHEBI:57924"/>
        <dbReference type="ChEBI" id="CHEBI:58315"/>
        <dbReference type="EC" id="1.14.18.1"/>
    </reaction>
</comment>
<evidence type="ECO:0000256" key="8">
    <source>
        <dbReference type="SAM" id="MobiDB-lite"/>
    </source>
</evidence>
<evidence type="ECO:0000256" key="3">
    <source>
        <dbReference type="ARBA" id="ARBA00022723"/>
    </source>
</evidence>
<accession>A0A397UDP9</accession>
<dbReference type="SUPFAM" id="SSF48056">
    <property type="entry name" value="Di-copper centre-containing domain"/>
    <property type="match status" value="1"/>
</dbReference>
<comment type="catalytic activity">
    <reaction evidence="6">
        <text>2 L-dopa + O2 = 2 L-dopaquinone + 2 H2O</text>
        <dbReference type="Rhea" id="RHEA:34287"/>
        <dbReference type="ChEBI" id="CHEBI:15377"/>
        <dbReference type="ChEBI" id="CHEBI:15379"/>
        <dbReference type="ChEBI" id="CHEBI:57504"/>
        <dbReference type="ChEBI" id="CHEBI:57924"/>
        <dbReference type="EC" id="1.14.18.1"/>
    </reaction>
</comment>
<keyword evidence="12" id="KW-1185">Reference proteome</keyword>
<dbReference type="InterPro" id="IPR050316">
    <property type="entry name" value="Tyrosinase/Hemocyanin"/>
</dbReference>
<evidence type="ECO:0000256" key="4">
    <source>
        <dbReference type="ARBA" id="ARBA00023008"/>
    </source>
</evidence>
<comment type="caution">
    <text evidence="11">The sequence shown here is derived from an EMBL/GenBank/DDBJ whole genome shotgun (WGS) entry which is preliminary data.</text>
</comment>
<dbReference type="EC" id="1.14.18.1" evidence="2"/>
<dbReference type="PANTHER" id="PTHR11474">
    <property type="entry name" value="TYROSINASE FAMILY MEMBER"/>
    <property type="match status" value="1"/>
</dbReference>
<proteinExistence type="inferred from homology"/>
<feature type="domain" description="Tyrosinase copper-binding" evidence="9">
    <location>
        <begin position="112"/>
        <end position="130"/>
    </location>
</feature>
<keyword evidence="3" id="KW-0479">Metal-binding</keyword>
<dbReference type="PRINTS" id="PR00092">
    <property type="entry name" value="TYROSINASE"/>
</dbReference>
<evidence type="ECO:0000256" key="6">
    <source>
        <dbReference type="ARBA" id="ARBA00048233"/>
    </source>
</evidence>
<dbReference type="PANTHER" id="PTHR11474:SF76">
    <property type="entry name" value="SHKT DOMAIN-CONTAINING PROTEIN"/>
    <property type="match status" value="1"/>
</dbReference>
<evidence type="ECO:0000256" key="7">
    <source>
        <dbReference type="ARBA" id="ARBA00048881"/>
    </source>
</evidence>
<feature type="region of interest" description="Disordered" evidence="8">
    <location>
        <begin position="209"/>
        <end position="228"/>
    </location>
</feature>
<sequence>MGLSHSSVYHSSHVRSVTKSGPVVIPPHQDVYPRLEIYDFCCDGTTYKPEFELLVQGYQAMYDRPYEDMRSFYQVAGIHGLPYSAYDGVTGGAHEYHNDTDWAKGRWGGYCHHGDILFPTWHRPYMLLIESLLIDEAKKIALQYPDKEKEKYVEAANKLRHPYWDWSAEKAVEGIPNVFSKEKLEIYTPKGWKIFNNPLKRYTLPVDLSTPLPTPSNNPTAKPSYTPPSMDYNPYTPAGYPTVRHPNANYQDQYDVLNQEMLAYVPTVFRAGFYQMFHIDNYLHFSNHALRSNDTEMADTNPGHPNPLVFVGYAHFASLETTHDGLHLIAGGLGGHMSYPDITAFDPLFFFHHMHIDRLIALWQAVHPDSWVPENIAINGTYTAKLNEKVNGDTDLTPFRKSEKEFWNSNDVRDIEKLGYTYPELVKFKDQDPKKLHSYILGLYKPDPHFGRRWFAKLTIEEGKLIGPYVVRVFVDLVNATAKTPVTSPHFAGLVAMWRSTNNFHANGTTYTVGSVDITAAMKRLGLRMEKHDYVSDVNATTGLLKSTSLFNVDTDINCVPVRHNGEEVSPKNAGVTKVEVYSFEHDNEDPNFLVKNTGQYYGAKKF</sequence>
<dbReference type="InterPro" id="IPR008922">
    <property type="entry name" value="Di-copper_centre_dom_sf"/>
</dbReference>
<reference evidence="11 12" key="1">
    <citation type="submission" date="2018-06" db="EMBL/GenBank/DDBJ databases">
        <title>Comparative genomics reveals the genomic features of Rhizophagus irregularis, R. cerebriforme, R. diaphanum and Gigaspora rosea, and their symbiotic lifestyle signature.</title>
        <authorList>
            <person name="Morin E."/>
            <person name="San Clemente H."/>
            <person name="Chen E.C.H."/>
            <person name="De La Providencia I."/>
            <person name="Hainaut M."/>
            <person name="Kuo A."/>
            <person name="Kohler A."/>
            <person name="Murat C."/>
            <person name="Tang N."/>
            <person name="Roy S."/>
            <person name="Loubradou J."/>
            <person name="Henrissat B."/>
            <person name="Grigoriev I.V."/>
            <person name="Corradi N."/>
            <person name="Roux C."/>
            <person name="Martin F.M."/>
        </authorList>
    </citation>
    <scope>NUCLEOTIDE SEQUENCE [LARGE SCALE GENOMIC DNA]</scope>
    <source>
        <strain evidence="11 12">DAOM 194757</strain>
    </source>
</reference>
<comment type="similarity">
    <text evidence="1">Belongs to the tyrosinase family.</text>
</comment>
<dbReference type="AlphaFoldDB" id="A0A397UDP9"/>
<dbReference type="STRING" id="44941.A0A397UDP9"/>
<name>A0A397UDP9_9GLOM</name>
<dbReference type="EMBL" id="QKWP01001745">
    <property type="protein sequence ID" value="RIB06899.1"/>
    <property type="molecule type" value="Genomic_DNA"/>
</dbReference>
<dbReference type="OrthoDB" id="2329482at2759"/>
<organism evidence="11 12">
    <name type="scientific">Gigaspora rosea</name>
    <dbReference type="NCBI Taxonomy" id="44941"/>
    <lineage>
        <taxon>Eukaryota</taxon>
        <taxon>Fungi</taxon>
        <taxon>Fungi incertae sedis</taxon>
        <taxon>Mucoromycota</taxon>
        <taxon>Glomeromycotina</taxon>
        <taxon>Glomeromycetes</taxon>
        <taxon>Diversisporales</taxon>
        <taxon>Gigasporaceae</taxon>
        <taxon>Gigaspora</taxon>
    </lineage>
</organism>
<keyword evidence="4" id="KW-0186">Copper</keyword>
<dbReference type="Gene3D" id="1.10.1280.10">
    <property type="entry name" value="Di-copper center containing domain from catechol oxidase"/>
    <property type="match status" value="1"/>
</dbReference>
<dbReference type="InterPro" id="IPR002227">
    <property type="entry name" value="Tyrosinase_Cu-bd"/>
</dbReference>
<dbReference type="Proteomes" id="UP000266673">
    <property type="component" value="Unassembled WGS sequence"/>
</dbReference>
<evidence type="ECO:0000256" key="5">
    <source>
        <dbReference type="ARBA" id="ARBA00023101"/>
    </source>
</evidence>
<dbReference type="Pfam" id="PF00264">
    <property type="entry name" value="Tyrosinase"/>
    <property type="match status" value="1"/>
</dbReference>
<evidence type="ECO:0000259" key="10">
    <source>
        <dbReference type="PROSITE" id="PS00498"/>
    </source>
</evidence>
<evidence type="ECO:0000313" key="12">
    <source>
        <dbReference type="Proteomes" id="UP000266673"/>
    </source>
</evidence>
<evidence type="ECO:0000259" key="9">
    <source>
        <dbReference type="PROSITE" id="PS00497"/>
    </source>
</evidence>
<evidence type="ECO:0000256" key="2">
    <source>
        <dbReference type="ARBA" id="ARBA00011906"/>
    </source>
</evidence>
<keyword evidence="5" id="KW-0470">Melanin biosynthesis</keyword>
<evidence type="ECO:0000313" key="11">
    <source>
        <dbReference type="EMBL" id="RIB06899.1"/>
    </source>
</evidence>
<feature type="compositionally biased region" description="Low complexity" evidence="8">
    <location>
        <begin position="209"/>
        <end position="220"/>
    </location>
</feature>
<feature type="domain" description="Tyrosinase copper-binding" evidence="10">
    <location>
        <begin position="346"/>
        <end position="357"/>
    </location>
</feature>